<feature type="transmembrane region" description="Helical" evidence="1">
    <location>
        <begin position="115"/>
        <end position="133"/>
    </location>
</feature>
<protein>
    <submittedName>
        <fullName evidence="2">Putative membrane protein YkvI</fullName>
    </submittedName>
</protein>
<name>A0A4R2NWM0_9BACL</name>
<keyword evidence="3" id="KW-1185">Reference proteome</keyword>
<dbReference type="Proteomes" id="UP000295416">
    <property type="component" value="Unassembled WGS sequence"/>
</dbReference>
<dbReference type="OrthoDB" id="4424890at2"/>
<feature type="transmembrane region" description="Helical" evidence="1">
    <location>
        <begin position="219"/>
        <end position="242"/>
    </location>
</feature>
<evidence type="ECO:0000313" key="2">
    <source>
        <dbReference type="EMBL" id="TCP25991.1"/>
    </source>
</evidence>
<proteinExistence type="predicted"/>
<keyword evidence="1" id="KW-1133">Transmembrane helix</keyword>
<gene>
    <name evidence="2" type="ORF">EV207_12025</name>
</gene>
<keyword evidence="1" id="KW-0812">Transmembrane</keyword>
<sequence>MRRAKLIFQVAVTYIGTIVGAGFASGKEIIQFFTQYGGLGTAGVLVSGIVFTWVGTKLLIYSSRIKAYSFKELVVHIFGERVGMLIQWLIFFILFGTTAVMLSGAGAIFYEQLGLSKQLGIVISMLLCFLLLMKGLKGIFFINSLIVPIMFTFTIVMTVSIFFVGQGNESGHITLLLLSAGGYKWLFSALSYVSFNLITALAILVPLGKEIRDENVLSLGGFFGGLGFTLLLIMTHFVLLHYNQVISYDIPIAEVIKGFGGIIHLVFVIVIYGEIFTTFIGNIFGMTRQIQSVKPYNHIHVVIVLLGIAFFISQFGYGSLISILYPFYGYLSMASLIYLMFVRLPKAGSTFKK</sequence>
<dbReference type="InterPro" id="IPR038728">
    <property type="entry name" value="YkvI-like"/>
</dbReference>
<evidence type="ECO:0000256" key="1">
    <source>
        <dbReference type="SAM" id="Phobius"/>
    </source>
</evidence>
<feature type="transmembrane region" description="Helical" evidence="1">
    <location>
        <begin position="145"/>
        <end position="165"/>
    </location>
</feature>
<feature type="transmembrane region" description="Helical" evidence="1">
    <location>
        <begin position="36"/>
        <end position="61"/>
    </location>
</feature>
<organism evidence="2 3">
    <name type="scientific">Scopulibacillus darangshiensis</name>
    <dbReference type="NCBI Taxonomy" id="442528"/>
    <lineage>
        <taxon>Bacteria</taxon>
        <taxon>Bacillati</taxon>
        <taxon>Bacillota</taxon>
        <taxon>Bacilli</taxon>
        <taxon>Bacillales</taxon>
        <taxon>Sporolactobacillaceae</taxon>
        <taxon>Scopulibacillus</taxon>
    </lineage>
</organism>
<keyword evidence="1" id="KW-0472">Membrane</keyword>
<dbReference type="RefSeq" id="WP_132746682.1">
    <property type="nucleotide sequence ID" value="NZ_SLXK01000020.1"/>
</dbReference>
<feature type="transmembrane region" description="Helical" evidence="1">
    <location>
        <begin position="185"/>
        <end position="207"/>
    </location>
</feature>
<accession>A0A4R2NWM0</accession>
<dbReference type="EMBL" id="SLXK01000020">
    <property type="protein sequence ID" value="TCP25991.1"/>
    <property type="molecule type" value="Genomic_DNA"/>
</dbReference>
<dbReference type="PANTHER" id="PTHR37814">
    <property type="entry name" value="CONSERVED MEMBRANE PROTEIN"/>
    <property type="match status" value="1"/>
</dbReference>
<feature type="transmembrane region" description="Helical" evidence="1">
    <location>
        <begin position="82"/>
        <end position="109"/>
    </location>
</feature>
<reference evidence="2 3" key="1">
    <citation type="submission" date="2019-03" db="EMBL/GenBank/DDBJ databases">
        <title>Genomic Encyclopedia of Type Strains, Phase IV (KMG-IV): sequencing the most valuable type-strain genomes for metagenomic binning, comparative biology and taxonomic classification.</title>
        <authorList>
            <person name="Goeker M."/>
        </authorList>
    </citation>
    <scope>NUCLEOTIDE SEQUENCE [LARGE SCALE GENOMIC DNA]</scope>
    <source>
        <strain evidence="2 3">DSM 19377</strain>
    </source>
</reference>
<dbReference type="PANTHER" id="PTHR37814:SF1">
    <property type="entry name" value="MEMBRANE PROTEIN"/>
    <property type="match status" value="1"/>
</dbReference>
<feature type="transmembrane region" description="Helical" evidence="1">
    <location>
        <begin position="296"/>
        <end position="317"/>
    </location>
</feature>
<feature type="transmembrane region" description="Helical" evidence="1">
    <location>
        <begin position="323"/>
        <end position="344"/>
    </location>
</feature>
<evidence type="ECO:0000313" key="3">
    <source>
        <dbReference type="Proteomes" id="UP000295416"/>
    </source>
</evidence>
<feature type="transmembrane region" description="Helical" evidence="1">
    <location>
        <begin position="262"/>
        <end position="284"/>
    </location>
</feature>
<comment type="caution">
    <text evidence="2">The sequence shown here is derived from an EMBL/GenBank/DDBJ whole genome shotgun (WGS) entry which is preliminary data.</text>
</comment>
<dbReference type="AlphaFoldDB" id="A0A4R2NWM0"/>